<feature type="transmembrane region" description="Helical" evidence="12">
    <location>
        <begin position="275"/>
        <end position="296"/>
    </location>
</feature>
<comment type="similarity">
    <text evidence="3 10">Belongs to the complex I subunit 1 family.</text>
</comment>
<evidence type="ECO:0000256" key="3">
    <source>
        <dbReference type="ARBA" id="ARBA00010535"/>
    </source>
</evidence>
<feature type="transmembrane region" description="Helical" evidence="12">
    <location>
        <begin position="241"/>
        <end position="263"/>
    </location>
</feature>
<keyword evidence="11 13" id="KW-0496">Mitochondrion</keyword>
<feature type="transmembrane region" description="Helical" evidence="12">
    <location>
        <begin position="6"/>
        <end position="25"/>
    </location>
</feature>
<keyword evidence="6 10" id="KW-0812">Transmembrane</keyword>
<reference evidence="13" key="1">
    <citation type="journal article" date="2019" name="Zool. Scr.">
        <title>Mitochondrial genome reorganization characterizes various lineages of mesostigmatid mites (Acari: Parasitiformes).</title>
        <authorList>
            <person name="Li W.-N."/>
            <person name="Shao R."/>
            <person name="Zhang Q."/>
            <person name="Deng W."/>
            <person name="Xue X.-F."/>
        </authorList>
    </citation>
    <scope>NUCLEOTIDE SEQUENCE</scope>
</reference>
<comment type="catalytic activity">
    <reaction evidence="11">
        <text>a ubiquinone + NADH + 5 H(+)(in) = a ubiquinol + NAD(+) + 4 H(+)(out)</text>
        <dbReference type="Rhea" id="RHEA:29091"/>
        <dbReference type="Rhea" id="RHEA-COMP:9565"/>
        <dbReference type="Rhea" id="RHEA-COMP:9566"/>
        <dbReference type="ChEBI" id="CHEBI:15378"/>
        <dbReference type="ChEBI" id="CHEBI:16389"/>
        <dbReference type="ChEBI" id="CHEBI:17976"/>
        <dbReference type="ChEBI" id="CHEBI:57540"/>
        <dbReference type="ChEBI" id="CHEBI:57945"/>
        <dbReference type="EC" id="7.1.1.2"/>
    </reaction>
</comment>
<evidence type="ECO:0000256" key="10">
    <source>
        <dbReference type="RuleBase" id="RU000471"/>
    </source>
</evidence>
<keyword evidence="8 11" id="KW-0830">Ubiquinone</keyword>
<organism evidence="13">
    <name type="scientific">Macrocheles muscaedomesticae</name>
    <dbReference type="NCBI Taxonomy" id="406086"/>
    <lineage>
        <taxon>Eukaryota</taxon>
        <taxon>Metazoa</taxon>
        <taxon>Ecdysozoa</taxon>
        <taxon>Arthropoda</taxon>
        <taxon>Chelicerata</taxon>
        <taxon>Arachnida</taxon>
        <taxon>Acari</taxon>
        <taxon>Parasitiformes</taxon>
        <taxon>Mesostigmata</taxon>
        <taxon>Gamasina</taxon>
        <taxon>Eviphidoidea</taxon>
        <taxon>Macrochelidae</taxon>
        <taxon>Macrocheles</taxon>
    </lineage>
</organism>
<evidence type="ECO:0000256" key="12">
    <source>
        <dbReference type="SAM" id="Phobius"/>
    </source>
</evidence>
<evidence type="ECO:0000256" key="11">
    <source>
        <dbReference type="RuleBase" id="RU000473"/>
    </source>
</evidence>
<feature type="transmembrane region" description="Helical" evidence="12">
    <location>
        <begin position="213"/>
        <end position="235"/>
    </location>
</feature>
<keyword evidence="10" id="KW-0520">NAD</keyword>
<sequence>MLVNYILYFILVMVVLVSVAFITLFERKILGYVQYRKGPNKVGFMGLMQPFSDAVKLLFKEGLVLTYTNFFIFIFSPCYLMGLMLLMWMIFYYETLNSIQFEVLYFMLVSSFSVYGLLGAGWSSNSKFALLGAYRSFAQMISYEVGMSFLIICVLVVSGGYVIKDILYYQEKFSFMFGFLGLFIMWLVTILAETNRTPFDFSESESELVSGFNVEYGGVGFIFLFLAEYGNIIFMSVLTSYLFMGGVGLFFYSALLVMSFYLFMRGTVVRYRYDLLMYIAWKSFLPFSILMLLVVYNFF</sequence>
<comment type="subcellular location">
    <subcellularLocation>
        <location evidence="10">Mitochondrion inner membrane</location>
        <topology evidence="10">Multi-pass membrane protein</topology>
    </subcellularLocation>
    <subcellularLocation>
        <location evidence="2">Mitochondrion membrane</location>
        <topology evidence="2">Multi-pass membrane protein</topology>
    </subcellularLocation>
</comment>
<dbReference type="GO" id="GO:0008137">
    <property type="term" value="F:NADH dehydrogenase (ubiquinone) activity"/>
    <property type="evidence" value="ECO:0007669"/>
    <property type="project" value="UniProtKB-EC"/>
</dbReference>
<dbReference type="AlphaFoldDB" id="A0A6B9WDE3"/>
<evidence type="ECO:0000256" key="4">
    <source>
        <dbReference type="ARBA" id="ARBA00021009"/>
    </source>
</evidence>
<proteinExistence type="inferred from homology"/>
<dbReference type="GO" id="GO:0003954">
    <property type="term" value="F:NADH dehydrogenase activity"/>
    <property type="evidence" value="ECO:0007669"/>
    <property type="project" value="TreeGrafter"/>
</dbReference>
<geneLocation type="mitochondrion" evidence="13"/>
<dbReference type="GO" id="GO:0009060">
    <property type="term" value="P:aerobic respiration"/>
    <property type="evidence" value="ECO:0007669"/>
    <property type="project" value="TreeGrafter"/>
</dbReference>
<dbReference type="PROSITE" id="PS00667">
    <property type="entry name" value="COMPLEX1_ND1_1"/>
    <property type="match status" value="1"/>
</dbReference>
<keyword evidence="9 12" id="KW-0472">Membrane</keyword>
<feature type="transmembrane region" description="Helical" evidence="12">
    <location>
        <begin position="103"/>
        <end position="122"/>
    </location>
</feature>
<feature type="transmembrane region" description="Helical" evidence="12">
    <location>
        <begin position="70"/>
        <end position="91"/>
    </location>
</feature>
<accession>A0A6B9WDE3</accession>
<protein>
    <recommendedName>
        <fullName evidence="4 11">NADH-ubiquinone oxidoreductase chain 1</fullName>
        <ecNumber evidence="11">7.1.1.2</ecNumber>
    </recommendedName>
</protein>
<dbReference type="GO" id="GO:0005743">
    <property type="term" value="C:mitochondrial inner membrane"/>
    <property type="evidence" value="ECO:0007669"/>
    <property type="project" value="UniProtKB-SubCell"/>
</dbReference>
<keyword evidence="5" id="KW-0813">Transport</keyword>
<dbReference type="InterPro" id="IPR018086">
    <property type="entry name" value="NADH_UbQ_OxRdtase_su1_CS"/>
</dbReference>
<keyword evidence="7 12" id="KW-1133">Transmembrane helix</keyword>
<dbReference type="Pfam" id="PF00146">
    <property type="entry name" value="NADHdh"/>
    <property type="match status" value="1"/>
</dbReference>
<evidence type="ECO:0000256" key="7">
    <source>
        <dbReference type="ARBA" id="ARBA00022989"/>
    </source>
</evidence>
<name>A0A6B9WDE3_9ACAR</name>
<evidence type="ECO:0000256" key="2">
    <source>
        <dbReference type="ARBA" id="ARBA00004225"/>
    </source>
</evidence>
<dbReference type="EMBL" id="MK270526">
    <property type="protein sequence ID" value="QHQ98533.1"/>
    <property type="molecule type" value="Genomic_DNA"/>
</dbReference>
<evidence type="ECO:0000256" key="9">
    <source>
        <dbReference type="ARBA" id="ARBA00023136"/>
    </source>
</evidence>
<dbReference type="PROSITE" id="PS00668">
    <property type="entry name" value="COMPLEX1_ND1_2"/>
    <property type="match status" value="1"/>
</dbReference>
<gene>
    <name evidence="13" type="primary">nad1</name>
</gene>
<evidence type="ECO:0000256" key="8">
    <source>
        <dbReference type="ARBA" id="ARBA00023075"/>
    </source>
</evidence>
<dbReference type="PANTHER" id="PTHR11432:SF3">
    <property type="entry name" value="NADH-UBIQUINONE OXIDOREDUCTASE CHAIN 1"/>
    <property type="match status" value="1"/>
</dbReference>
<comment type="function">
    <text evidence="1">Core subunit of the mitochondrial membrane respiratory chain NADH dehydrogenase (Complex I) that is believed to belong to the minimal assembly required for catalysis. Complex I functions in the transfer of electrons from NADH to the respiratory chain. The immediate electron acceptor for the enzyme is believed to be ubiquinone.</text>
</comment>
<dbReference type="InterPro" id="IPR001694">
    <property type="entry name" value="NADH_UbQ_OxRdtase_su1/FPO"/>
</dbReference>
<evidence type="ECO:0000313" key="13">
    <source>
        <dbReference type="EMBL" id="QHQ98533.1"/>
    </source>
</evidence>
<feature type="transmembrane region" description="Helical" evidence="12">
    <location>
        <begin position="175"/>
        <end position="192"/>
    </location>
</feature>
<evidence type="ECO:0000256" key="6">
    <source>
        <dbReference type="ARBA" id="ARBA00022692"/>
    </source>
</evidence>
<evidence type="ECO:0000256" key="1">
    <source>
        <dbReference type="ARBA" id="ARBA00003257"/>
    </source>
</evidence>
<dbReference type="EC" id="7.1.1.2" evidence="11"/>
<feature type="transmembrane region" description="Helical" evidence="12">
    <location>
        <begin position="143"/>
        <end position="163"/>
    </location>
</feature>
<dbReference type="HAMAP" id="MF_01350">
    <property type="entry name" value="NDH1_NuoH"/>
    <property type="match status" value="1"/>
</dbReference>
<evidence type="ECO:0000256" key="5">
    <source>
        <dbReference type="ARBA" id="ARBA00022448"/>
    </source>
</evidence>
<dbReference type="PANTHER" id="PTHR11432">
    <property type="entry name" value="NADH DEHYDROGENASE SUBUNIT 1"/>
    <property type="match status" value="1"/>
</dbReference>